<dbReference type="GO" id="GO:0009231">
    <property type="term" value="P:riboflavin biosynthetic process"/>
    <property type="evidence" value="ECO:0007669"/>
    <property type="project" value="InterPro"/>
</dbReference>
<dbReference type="AlphaFoldDB" id="A0A2H1L6S6"/>
<keyword evidence="6" id="KW-1185">Reference proteome</keyword>
<comment type="pathway">
    <text evidence="1">Cofactor biosynthesis; riboflavin biosynthesis.</text>
</comment>
<dbReference type="InterPro" id="IPR050765">
    <property type="entry name" value="Riboflavin_Biosynth_HTPR"/>
</dbReference>
<gene>
    <name evidence="5" type="ORF">BJEO58_02205</name>
</gene>
<dbReference type="InterPro" id="IPR024072">
    <property type="entry name" value="DHFR-like_dom_sf"/>
</dbReference>
<evidence type="ECO:0000256" key="2">
    <source>
        <dbReference type="ARBA" id="ARBA00022857"/>
    </source>
</evidence>
<evidence type="ECO:0000313" key="6">
    <source>
        <dbReference type="Proteomes" id="UP000234462"/>
    </source>
</evidence>
<dbReference type="SUPFAM" id="SSF53597">
    <property type="entry name" value="Dihydrofolate reductase-like"/>
    <property type="match status" value="1"/>
</dbReference>
<feature type="domain" description="Bacterial bifunctional deaminase-reductase C-terminal" evidence="4">
    <location>
        <begin position="49"/>
        <end position="232"/>
    </location>
</feature>
<sequence length="286" mass="30369">MTHRIQLSQLHPDHQPLPATEDEADLVRLYLDRSGAPRSSLHEADAARPWVRANMVATVDGAVAGADHRSGSISSPADKRVFSVLRSLADAVIVGAGTARAERYTRLHAKPRHADQRGDRGQGAAPLLVLVSRSGQVDLDRLDEAGSGGVVLHASRERCGPARRAELVERLGGDAVVLHDDAVEPRAVIEDLRRRGCREVVHEGGPALLGSWIGDGAVDELCLTTTPLLAGVPDPDAPRGLLDGHAGDAPVPLSLLSLVTDGSALIQRWGLPTRQADPQEGRFGAR</sequence>
<dbReference type="EMBL" id="FXZM01000010">
    <property type="protein sequence ID" value="SMY12607.1"/>
    <property type="molecule type" value="Genomic_DNA"/>
</dbReference>
<keyword evidence="2" id="KW-0521">NADP</keyword>
<dbReference type="PANTHER" id="PTHR38011">
    <property type="entry name" value="DIHYDROFOLATE REDUCTASE FAMILY PROTEIN (AFU_ORTHOLOGUE AFUA_8G06820)"/>
    <property type="match status" value="1"/>
</dbReference>
<dbReference type="GO" id="GO:0008703">
    <property type="term" value="F:5-amino-6-(5-phosphoribosylamino)uracil reductase activity"/>
    <property type="evidence" value="ECO:0007669"/>
    <property type="project" value="InterPro"/>
</dbReference>
<proteinExistence type="predicted"/>
<dbReference type="PANTHER" id="PTHR38011:SF7">
    <property type="entry name" value="2,5-DIAMINO-6-RIBOSYLAMINO-4(3H)-PYRIMIDINONE 5'-PHOSPHATE REDUCTASE"/>
    <property type="match status" value="1"/>
</dbReference>
<accession>A0A2H1L6S6</accession>
<keyword evidence="3" id="KW-0560">Oxidoreductase</keyword>
<dbReference type="RefSeq" id="WP_101589533.1">
    <property type="nucleotide sequence ID" value="NZ_FXZM01000010.1"/>
</dbReference>
<name>A0A2H1L6S6_9MICO</name>
<dbReference type="Gene3D" id="3.40.430.10">
    <property type="entry name" value="Dihydrofolate Reductase, subunit A"/>
    <property type="match status" value="1"/>
</dbReference>
<dbReference type="Proteomes" id="UP000234462">
    <property type="component" value="Unassembled WGS sequence"/>
</dbReference>
<reference evidence="6" key="1">
    <citation type="submission" date="2017-03" db="EMBL/GenBank/DDBJ databases">
        <authorList>
            <person name="Monnet C."/>
        </authorList>
    </citation>
    <scope>NUCLEOTIDE SEQUENCE [LARGE SCALE GENOMIC DNA]</scope>
    <source>
        <strain evidence="6">SJ5-8</strain>
    </source>
</reference>
<protein>
    <submittedName>
        <fullName evidence="5">Pyrimidine reductase, riboflavin biosynthesis</fullName>
    </submittedName>
</protein>
<dbReference type="OrthoDB" id="5243299at2"/>
<organism evidence="5 6">
    <name type="scientific">Brevibacterium jeotgali</name>
    <dbReference type="NCBI Taxonomy" id="1262550"/>
    <lineage>
        <taxon>Bacteria</taxon>
        <taxon>Bacillati</taxon>
        <taxon>Actinomycetota</taxon>
        <taxon>Actinomycetes</taxon>
        <taxon>Micrococcales</taxon>
        <taxon>Brevibacteriaceae</taxon>
        <taxon>Brevibacterium</taxon>
    </lineage>
</organism>
<dbReference type="Pfam" id="PF01872">
    <property type="entry name" value="RibD_C"/>
    <property type="match status" value="1"/>
</dbReference>
<evidence type="ECO:0000313" key="5">
    <source>
        <dbReference type="EMBL" id="SMY12607.1"/>
    </source>
</evidence>
<dbReference type="InterPro" id="IPR002734">
    <property type="entry name" value="RibDG_C"/>
</dbReference>
<evidence type="ECO:0000256" key="1">
    <source>
        <dbReference type="ARBA" id="ARBA00005104"/>
    </source>
</evidence>
<evidence type="ECO:0000259" key="4">
    <source>
        <dbReference type="Pfam" id="PF01872"/>
    </source>
</evidence>
<evidence type="ECO:0000256" key="3">
    <source>
        <dbReference type="ARBA" id="ARBA00023002"/>
    </source>
</evidence>